<organism evidence="1 2">
    <name type="scientific">Triticum urartu</name>
    <name type="common">Red wild einkorn</name>
    <name type="synonym">Crithodium urartu</name>
    <dbReference type="NCBI Taxonomy" id="4572"/>
    <lineage>
        <taxon>Eukaryota</taxon>
        <taxon>Viridiplantae</taxon>
        <taxon>Streptophyta</taxon>
        <taxon>Embryophyta</taxon>
        <taxon>Tracheophyta</taxon>
        <taxon>Spermatophyta</taxon>
        <taxon>Magnoliopsida</taxon>
        <taxon>Liliopsida</taxon>
        <taxon>Poales</taxon>
        <taxon>Poaceae</taxon>
        <taxon>BOP clade</taxon>
        <taxon>Pooideae</taxon>
        <taxon>Triticodae</taxon>
        <taxon>Triticeae</taxon>
        <taxon>Triticinae</taxon>
        <taxon>Triticum</taxon>
    </lineage>
</organism>
<reference evidence="2" key="1">
    <citation type="journal article" date="2013" name="Nature">
        <title>Draft genome of the wheat A-genome progenitor Triticum urartu.</title>
        <authorList>
            <person name="Ling H.Q."/>
            <person name="Zhao S."/>
            <person name="Liu D."/>
            <person name="Wang J."/>
            <person name="Sun H."/>
            <person name="Zhang C."/>
            <person name="Fan H."/>
            <person name="Li D."/>
            <person name="Dong L."/>
            <person name="Tao Y."/>
            <person name="Gao C."/>
            <person name="Wu H."/>
            <person name="Li Y."/>
            <person name="Cui Y."/>
            <person name="Guo X."/>
            <person name="Zheng S."/>
            <person name="Wang B."/>
            <person name="Yu K."/>
            <person name="Liang Q."/>
            <person name="Yang W."/>
            <person name="Lou X."/>
            <person name="Chen J."/>
            <person name="Feng M."/>
            <person name="Jian J."/>
            <person name="Zhang X."/>
            <person name="Luo G."/>
            <person name="Jiang Y."/>
            <person name="Liu J."/>
            <person name="Wang Z."/>
            <person name="Sha Y."/>
            <person name="Zhang B."/>
            <person name="Wu H."/>
            <person name="Tang D."/>
            <person name="Shen Q."/>
            <person name="Xue P."/>
            <person name="Zou S."/>
            <person name="Wang X."/>
            <person name="Liu X."/>
            <person name="Wang F."/>
            <person name="Yang Y."/>
            <person name="An X."/>
            <person name="Dong Z."/>
            <person name="Zhang K."/>
            <person name="Zhang X."/>
            <person name="Luo M.C."/>
            <person name="Dvorak J."/>
            <person name="Tong Y."/>
            <person name="Wang J."/>
            <person name="Yang H."/>
            <person name="Li Z."/>
            <person name="Wang D."/>
            <person name="Zhang A."/>
            <person name="Wang J."/>
        </authorList>
    </citation>
    <scope>NUCLEOTIDE SEQUENCE</scope>
    <source>
        <strain evidence="2">cv. G1812</strain>
    </source>
</reference>
<proteinExistence type="predicted"/>
<dbReference type="EnsemblPlants" id="TuG1812G0100000971.01.T01">
    <property type="protein sequence ID" value="TuG1812G0100000971.01.T01.cds357903"/>
    <property type="gene ID" value="TuG1812G0100000971.01"/>
</dbReference>
<dbReference type="AlphaFoldDB" id="A0A8R7P147"/>
<accession>A0A8R7P147</accession>
<dbReference type="Gramene" id="TuG1812G0100000971.01.T01">
    <property type="protein sequence ID" value="TuG1812G0100000971.01.T01.cds357903"/>
    <property type="gene ID" value="TuG1812G0100000971.01"/>
</dbReference>
<name>A0A8R7P147_TRIUA</name>
<reference evidence="1" key="2">
    <citation type="submission" date="2018-03" db="EMBL/GenBank/DDBJ databases">
        <title>The Triticum urartu genome reveals the dynamic nature of wheat genome evolution.</title>
        <authorList>
            <person name="Ling H."/>
            <person name="Ma B."/>
            <person name="Shi X."/>
            <person name="Liu H."/>
            <person name="Dong L."/>
            <person name="Sun H."/>
            <person name="Cao Y."/>
            <person name="Gao Q."/>
            <person name="Zheng S."/>
            <person name="Li Y."/>
            <person name="Yu Y."/>
            <person name="Du H."/>
            <person name="Qi M."/>
            <person name="Li Y."/>
            <person name="Yu H."/>
            <person name="Cui Y."/>
            <person name="Wang N."/>
            <person name="Chen C."/>
            <person name="Wu H."/>
            <person name="Zhao Y."/>
            <person name="Zhang J."/>
            <person name="Li Y."/>
            <person name="Zhou W."/>
            <person name="Zhang B."/>
            <person name="Hu W."/>
            <person name="Eijk M."/>
            <person name="Tang J."/>
            <person name="Witsenboer H."/>
            <person name="Zhao S."/>
            <person name="Li Z."/>
            <person name="Zhang A."/>
            <person name="Wang D."/>
            <person name="Liang C."/>
        </authorList>
    </citation>
    <scope>NUCLEOTIDE SEQUENCE [LARGE SCALE GENOMIC DNA]</scope>
    <source>
        <strain evidence="1">cv. G1812</strain>
    </source>
</reference>
<reference evidence="1" key="3">
    <citation type="submission" date="2022-06" db="UniProtKB">
        <authorList>
            <consortium name="EnsemblPlants"/>
        </authorList>
    </citation>
    <scope>IDENTIFICATION</scope>
</reference>
<evidence type="ECO:0000313" key="2">
    <source>
        <dbReference type="Proteomes" id="UP000015106"/>
    </source>
</evidence>
<sequence length="63" mass="6552">MNGENGVPHPACRSSSTTTTFVWPSSSFCATTGGCRVLKVRDDVNTVATATTRFQIDSAAATA</sequence>
<protein>
    <submittedName>
        <fullName evidence="1">Uncharacterized protein</fullName>
    </submittedName>
</protein>
<dbReference type="Proteomes" id="UP000015106">
    <property type="component" value="Chromosome 1"/>
</dbReference>
<evidence type="ECO:0000313" key="1">
    <source>
        <dbReference type="EnsemblPlants" id="TuG1812G0100000971.01.T01.cds357903"/>
    </source>
</evidence>
<keyword evidence="2" id="KW-1185">Reference proteome</keyword>